<feature type="compositionally biased region" description="Basic and acidic residues" evidence="1">
    <location>
        <begin position="81"/>
        <end position="94"/>
    </location>
</feature>
<feature type="compositionally biased region" description="Basic and acidic residues" evidence="1">
    <location>
        <begin position="31"/>
        <end position="47"/>
    </location>
</feature>
<comment type="caution">
    <text evidence="3">The sequence shown here is derived from an EMBL/GenBank/DDBJ whole genome shotgun (WGS) entry which is preliminary data.</text>
</comment>
<dbReference type="Pfam" id="PF12510">
    <property type="entry name" value="Smoothelin"/>
    <property type="match status" value="1"/>
</dbReference>
<feature type="region of interest" description="Disordered" evidence="1">
    <location>
        <begin position="81"/>
        <end position="172"/>
    </location>
</feature>
<organism evidence="3 4">
    <name type="scientific">Crotalus adamanteus</name>
    <name type="common">Eastern diamondback rattlesnake</name>
    <dbReference type="NCBI Taxonomy" id="8729"/>
    <lineage>
        <taxon>Eukaryota</taxon>
        <taxon>Metazoa</taxon>
        <taxon>Chordata</taxon>
        <taxon>Craniata</taxon>
        <taxon>Vertebrata</taxon>
        <taxon>Euteleostomi</taxon>
        <taxon>Lepidosauria</taxon>
        <taxon>Squamata</taxon>
        <taxon>Bifurcata</taxon>
        <taxon>Unidentata</taxon>
        <taxon>Episquamata</taxon>
        <taxon>Toxicofera</taxon>
        <taxon>Serpentes</taxon>
        <taxon>Colubroidea</taxon>
        <taxon>Viperidae</taxon>
        <taxon>Crotalinae</taxon>
        <taxon>Crotalus</taxon>
    </lineage>
</organism>
<accession>A0AAW1AQD4</accession>
<feature type="compositionally biased region" description="Polar residues" evidence="1">
    <location>
        <begin position="95"/>
        <end position="145"/>
    </location>
</feature>
<proteinExistence type="predicted"/>
<dbReference type="Proteomes" id="UP001474421">
    <property type="component" value="Unassembled WGS sequence"/>
</dbReference>
<gene>
    <name evidence="3" type="ORF">NXF25_018079</name>
</gene>
<evidence type="ECO:0000313" key="3">
    <source>
        <dbReference type="EMBL" id="KAK9391690.1"/>
    </source>
</evidence>
<evidence type="ECO:0000313" key="4">
    <source>
        <dbReference type="Proteomes" id="UP001474421"/>
    </source>
</evidence>
<sequence length="172" mass="19010">MSGRSSLTVAALSFQMEAELPRQPKAGLLTRTEKGKAQEEQKTDRLSAEALSKIEEEDVLDKMLDQTRDFEERRLIRAAMRDLRQRKRDQRERSGTSGCRSPSQHGSTKTQRLVQSNDGSKASRTITMEASYTKRSGNGNTFVQTKSYSSSSSKKVGSILSGRIRAPGPGAV</sequence>
<keyword evidence="4" id="KW-1185">Reference proteome</keyword>
<reference evidence="3 4" key="1">
    <citation type="journal article" date="2024" name="Proc. Natl. Acad. Sci. U.S.A.">
        <title>The genetic regulatory architecture and epigenomic basis for age-related changes in rattlesnake venom.</title>
        <authorList>
            <person name="Hogan M.P."/>
            <person name="Holding M.L."/>
            <person name="Nystrom G.S."/>
            <person name="Colston T.J."/>
            <person name="Bartlett D.A."/>
            <person name="Mason A.J."/>
            <person name="Ellsworth S.A."/>
            <person name="Rautsaw R.M."/>
            <person name="Lawrence K.C."/>
            <person name="Strickland J.L."/>
            <person name="He B."/>
            <person name="Fraser P."/>
            <person name="Margres M.J."/>
            <person name="Gilbert D.M."/>
            <person name="Gibbs H.L."/>
            <person name="Parkinson C.L."/>
            <person name="Rokyta D.R."/>
        </authorList>
    </citation>
    <scope>NUCLEOTIDE SEQUENCE [LARGE SCALE GENOMIC DNA]</scope>
    <source>
        <strain evidence="3">DRR0105</strain>
    </source>
</reference>
<name>A0AAW1AQD4_CROAD</name>
<protein>
    <submittedName>
        <fullName evidence="3">Smoothelin</fullName>
    </submittedName>
</protein>
<dbReference type="EMBL" id="JAOTOJ010000018">
    <property type="protein sequence ID" value="KAK9391690.1"/>
    <property type="molecule type" value="Genomic_DNA"/>
</dbReference>
<feature type="domain" description="Smoothelin" evidence="2">
    <location>
        <begin position="40"/>
        <end position="87"/>
    </location>
</feature>
<dbReference type="AlphaFoldDB" id="A0AAW1AQD4"/>
<feature type="compositionally biased region" description="Low complexity" evidence="1">
    <location>
        <begin position="146"/>
        <end position="161"/>
    </location>
</feature>
<feature type="region of interest" description="Disordered" evidence="1">
    <location>
        <begin position="14"/>
        <end position="56"/>
    </location>
</feature>
<evidence type="ECO:0000256" key="1">
    <source>
        <dbReference type="SAM" id="MobiDB-lite"/>
    </source>
</evidence>
<evidence type="ECO:0000259" key="2">
    <source>
        <dbReference type="Pfam" id="PF12510"/>
    </source>
</evidence>
<dbReference type="InterPro" id="IPR022189">
    <property type="entry name" value="SMTN"/>
</dbReference>